<evidence type="ECO:0000313" key="1">
    <source>
        <dbReference type="EMBL" id="KAG0499344.1"/>
    </source>
</evidence>
<organism evidence="1 2">
    <name type="scientific">Vanilla planifolia</name>
    <name type="common">Vanilla</name>
    <dbReference type="NCBI Taxonomy" id="51239"/>
    <lineage>
        <taxon>Eukaryota</taxon>
        <taxon>Viridiplantae</taxon>
        <taxon>Streptophyta</taxon>
        <taxon>Embryophyta</taxon>
        <taxon>Tracheophyta</taxon>
        <taxon>Spermatophyta</taxon>
        <taxon>Magnoliopsida</taxon>
        <taxon>Liliopsida</taxon>
        <taxon>Asparagales</taxon>
        <taxon>Orchidaceae</taxon>
        <taxon>Vanilloideae</taxon>
        <taxon>Vanilleae</taxon>
        <taxon>Vanilla</taxon>
    </lineage>
</organism>
<proteinExistence type="predicted"/>
<gene>
    <name evidence="1" type="ORF">HPP92_004035</name>
</gene>
<protein>
    <submittedName>
        <fullName evidence="1">Uncharacterized protein</fullName>
    </submittedName>
</protein>
<sequence>MAFQTPELFLGFASPINPKERENTTWKWEENKVRRTSRRRFVIEKRREKERQAAQKRHDPNR</sequence>
<dbReference type="OrthoDB" id="730785at2759"/>
<dbReference type="EMBL" id="JADCNL010000001">
    <property type="protein sequence ID" value="KAG0499344.1"/>
    <property type="molecule type" value="Genomic_DNA"/>
</dbReference>
<evidence type="ECO:0000313" key="2">
    <source>
        <dbReference type="Proteomes" id="UP000636800"/>
    </source>
</evidence>
<name>A0A835VG24_VANPL</name>
<dbReference type="Proteomes" id="UP000636800">
    <property type="component" value="Chromosome 1"/>
</dbReference>
<reference evidence="1 2" key="1">
    <citation type="journal article" date="2020" name="Nat. Food">
        <title>A phased Vanilla planifolia genome enables genetic improvement of flavour and production.</title>
        <authorList>
            <person name="Hasing T."/>
            <person name="Tang H."/>
            <person name="Brym M."/>
            <person name="Khazi F."/>
            <person name="Huang T."/>
            <person name="Chambers A.H."/>
        </authorList>
    </citation>
    <scope>NUCLEOTIDE SEQUENCE [LARGE SCALE GENOMIC DNA]</scope>
    <source>
        <tissue evidence="1">Leaf</tissue>
    </source>
</reference>
<comment type="caution">
    <text evidence="1">The sequence shown here is derived from an EMBL/GenBank/DDBJ whole genome shotgun (WGS) entry which is preliminary data.</text>
</comment>
<dbReference type="AlphaFoldDB" id="A0A835VG24"/>
<accession>A0A835VG24</accession>
<keyword evidence="2" id="KW-1185">Reference proteome</keyword>